<dbReference type="EMBL" id="CM002677">
    <property type="protein sequence ID" value="KIZ07956.1"/>
    <property type="molecule type" value="Genomic_DNA"/>
</dbReference>
<dbReference type="RefSeq" id="XP_013906975.1">
    <property type="nucleotide sequence ID" value="NW_014013625.1"/>
</dbReference>
<organism evidence="1 2">
    <name type="scientific">Monoraphidium neglectum</name>
    <dbReference type="NCBI Taxonomy" id="145388"/>
    <lineage>
        <taxon>Eukaryota</taxon>
        <taxon>Viridiplantae</taxon>
        <taxon>Chlorophyta</taxon>
        <taxon>core chlorophytes</taxon>
        <taxon>Chlorophyceae</taxon>
        <taxon>CS clade</taxon>
        <taxon>Sphaeropleales</taxon>
        <taxon>Selenastraceae</taxon>
        <taxon>Monoraphidium</taxon>
    </lineage>
</organism>
<keyword evidence="1" id="KW-0496">Mitochondrion</keyword>
<geneLocation type="mitochondrion" evidence="1"/>
<keyword evidence="2" id="KW-1185">Reference proteome</keyword>
<evidence type="ECO:0000313" key="2">
    <source>
        <dbReference type="Proteomes" id="UP000054498"/>
    </source>
</evidence>
<evidence type="ECO:0000313" key="1">
    <source>
        <dbReference type="EMBL" id="KIZ07956.1"/>
    </source>
</evidence>
<protein>
    <submittedName>
        <fullName evidence="1">Uncharacterized protein</fullName>
    </submittedName>
</protein>
<accession>A0A0D2NV69</accession>
<dbReference type="Proteomes" id="UP000054498">
    <property type="component" value="Mitochondrion MT"/>
</dbReference>
<sequence length="70" mass="8373">MNLYWLTVFDFCKLGGYYCNRNEHVNPYGTEQSRSRRVSIRRASVQRVDYCSRTSNAVLRRDACFNGWVW</sequence>
<proteinExistence type="predicted"/>
<gene>
    <name evidence="1" type="ORF">MNEG_16813</name>
</gene>
<reference evidence="1 2" key="1">
    <citation type="journal article" date="2013" name="BMC Genomics">
        <title>Reconstruction of the lipid metabolism for the microalga Monoraphidium neglectum from its genome sequence reveals characteristics suitable for biofuel production.</title>
        <authorList>
            <person name="Bogen C."/>
            <person name="Al-Dilaimi A."/>
            <person name="Albersmeier A."/>
            <person name="Wichmann J."/>
            <person name="Grundmann M."/>
            <person name="Rupp O."/>
            <person name="Lauersen K.J."/>
            <person name="Blifernez-Klassen O."/>
            <person name="Kalinowski J."/>
            <person name="Goesmann A."/>
            <person name="Mussgnug J.H."/>
            <person name="Kruse O."/>
        </authorList>
    </citation>
    <scope>NUCLEOTIDE SEQUENCE [LARGE SCALE GENOMIC DNA]</scope>
    <source>
        <strain evidence="1 2">SAG 48.87</strain>
    </source>
</reference>
<name>A0A0D2NV69_9CHLO</name>
<dbReference type="AlphaFoldDB" id="A0A0D2NV69"/>
<dbReference type="GeneID" id="25734547"/>